<name>A0A8J2P4J3_9HEXA</name>
<feature type="transmembrane region" description="Helical" evidence="8">
    <location>
        <begin position="474"/>
        <end position="496"/>
    </location>
</feature>
<dbReference type="OrthoDB" id="195015at2759"/>
<comment type="similarity">
    <text evidence="2">Belongs to the CD36 family.</text>
</comment>
<dbReference type="EMBL" id="CAJVCH010119840">
    <property type="protein sequence ID" value="CAG7725281.1"/>
    <property type="molecule type" value="Genomic_DNA"/>
</dbReference>
<evidence type="ECO:0000256" key="1">
    <source>
        <dbReference type="ARBA" id="ARBA00004236"/>
    </source>
</evidence>
<dbReference type="AlphaFoldDB" id="A0A8J2P4J3"/>
<organism evidence="9 10">
    <name type="scientific">Allacma fusca</name>
    <dbReference type="NCBI Taxonomy" id="39272"/>
    <lineage>
        <taxon>Eukaryota</taxon>
        <taxon>Metazoa</taxon>
        <taxon>Ecdysozoa</taxon>
        <taxon>Arthropoda</taxon>
        <taxon>Hexapoda</taxon>
        <taxon>Collembola</taxon>
        <taxon>Symphypleona</taxon>
        <taxon>Sminthuridae</taxon>
        <taxon>Allacma</taxon>
    </lineage>
</organism>
<accession>A0A8J2P4J3</accession>
<evidence type="ECO:0000256" key="4">
    <source>
        <dbReference type="ARBA" id="ARBA00022692"/>
    </source>
</evidence>
<keyword evidence="7" id="KW-0325">Glycoprotein</keyword>
<dbReference type="GO" id="GO:0005044">
    <property type="term" value="F:scavenger receptor activity"/>
    <property type="evidence" value="ECO:0007669"/>
    <property type="project" value="TreeGrafter"/>
</dbReference>
<protein>
    <submittedName>
        <fullName evidence="9">Uncharacterized protein</fullName>
    </submittedName>
</protein>
<dbReference type="Proteomes" id="UP000708208">
    <property type="component" value="Unassembled WGS sequence"/>
</dbReference>
<gene>
    <name evidence="9" type="ORF">AFUS01_LOCUS14247</name>
</gene>
<keyword evidence="6 8" id="KW-0472">Membrane</keyword>
<dbReference type="Pfam" id="PF01130">
    <property type="entry name" value="CD36"/>
    <property type="match status" value="1"/>
</dbReference>
<dbReference type="PANTHER" id="PTHR11923:SF51">
    <property type="entry name" value="LYSOSOME MEMBRANE PROTEIN 2"/>
    <property type="match status" value="1"/>
</dbReference>
<proteinExistence type="inferred from homology"/>
<keyword evidence="5 8" id="KW-1133">Transmembrane helix</keyword>
<evidence type="ECO:0000256" key="6">
    <source>
        <dbReference type="ARBA" id="ARBA00023136"/>
    </source>
</evidence>
<evidence type="ECO:0000313" key="10">
    <source>
        <dbReference type="Proteomes" id="UP000708208"/>
    </source>
</evidence>
<comment type="caution">
    <text evidence="9">The sequence shown here is derived from an EMBL/GenBank/DDBJ whole genome shotgun (WGS) entry which is preliminary data.</text>
</comment>
<evidence type="ECO:0000256" key="3">
    <source>
        <dbReference type="ARBA" id="ARBA00022475"/>
    </source>
</evidence>
<keyword evidence="3" id="KW-1003">Cell membrane</keyword>
<dbReference type="InterPro" id="IPR002159">
    <property type="entry name" value="CD36_fam"/>
</dbReference>
<dbReference type="GO" id="GO:0005737">
    <property type="term" value="C:cytoplasm"/>
    <property type="evidence" value="ECO:0007669"/>
    <property type="project" value="TreeGrafter"/>
</dbReference>
<reference evidence="9" key="1">
    <citation type="submission" date="2021-06" db="EMBL/GenBank/DDBJ databases">
        <authorList>
            <person name="Hodson N. C."/>
            <person name="Mongue J. A."/>
            <person name="Jaron S. K."/>
        </authorList>
    </citation>
    <scope>NUCLEOTIDE SEQUENCE</scope>
</reference>
<dbReference type="PANTHER" id="PTHR11923">
    <property type="entry name" value="SCAVENGER RECEPTOR CLASS B TYPE-1 SR-B1"/>
    <property type="match status" value="1"/>
</dbReference>
<evidence type="ECO:0000256" key="5">
    <source>
        <dbReference type="ARBA" id="ARBA00022989"/>
    </source>
</evidence>
<evidence type="ECO:0000256" key="7">
    <source>
        <dbReference type="ARBA" id="ARBA00023180"/>
    </source>
</evidence>
<comment type="subcellular location">
    <subcellularLocation>
        <location evidence="1">Cell membrane</location>
    </subcellularLocation>
</comment>
<sequence>MKNRNPHKAAIFFAGPTVTAIAAVLLVVCLVLFLIVVPAVVRALILKETRLLNGTETWEKWTDIKIPILIKFNIFNVTNIEDAENGGKFKLQEVGPYVWEEKRTKQIIGVDEDEDTVSYREVVHYYFRRDLSVGSQEDTVNIINVPFLSASTLIYKLLYSSLANYLIDFFMSMDEKFVLRDVNIRELVFDGVHLGATYENLADFGIVELPDEFVEGTFAFYNQKNGTPSKEFKVNRGIKNYKDFGKIVEFDHQKKLSYWTNQSLPEDSQHQYCNKINGTDGSVFAPFVSKDQRLRIFNPEICRSIYLRFDKELNFEGIPAYRFSIPEELLQDPYTNGENQCFCTDPGSGLANSCRGHGAIRMFSCKKGIPIGLSLPHFLQGDKRYHEEVEGMKPDPSKHETDIIIEPNSGAILRIVKRIQISTELQRLPGITAFSKVSEAIVPIFWVEERGDLAETDVAEIRDRLVVPLEILRVWKPIVLAMLVLSFISGVLMSLYEIYFIRPQRIQCISIL</sequence>
<keyword evidence="10" id="KW-1185">Reference proteome</keyword>
<dbReference type="GO" id="GO:0005886">
    <property type="term" value="C:plasma membrane"/>
    <property type="evidence" value="ECO:0007669"/>
    <property type="project" value="UniProtKB-SubCell"/>
</dbReference>
<evidence type="ECO:0000256" key="8">
    <source>
        <dbReference type="SAM" id="Phobius"/>
    </source>
</evidence>
<keyword evidence="4 8" id="KW-0812">Transmembrane</keyword>
<evidence type="ECO:0000313" key="9">
    <source>
        <dbReference type="EMBL" id="CAG7725281.1"/>
    </source>
</evidence>
<evidence type="ECO:0000256" key="2">
    <source>
        <dbReference type="ARBA" id="ARBA00010532"/>
    </source>
</evidence>